<keyword evidence="3" id="KW-1185">Reference proteome</keyword>
<dbReference type="InterPro" id="IPR051678">
    <property type="entry name" value="AGP_Transferase"/>
</dbReference>
<name>A0A918LCY2_9PSEU</name>
<organism evidence="2 3">
    <name type="scientific">Actinokineospora fastidiosa</name>
    <dbReference type="NCBI Taxonomy" id="1816"/>
    <lineage>
        <taxon>Bacteria</taxon>
        <taxon>Bacillati</taxon>
        <taxon>Actinomycetota</taxon>
        <taxon>Actinomycetes</taxon>
        <taxon>Pseudonocardiales</taxon>
        <taxon>Pseudonocardiaceae</taxon>
        <taxon>Actinokineospora</taxon>
    </lineage>
</organism>
<dbReference type="AlphaFoldDB" id="A0A918LCY2"/>
<protein>
    <recommendedName>
        <fullName evidence="1">Aminoglycoside phosphotransferase domain-containing protein</fullName>
    </recommendedName>
</protein>
<dbReference type="PANTHER" id="PTHR21310:SF42">
    <property type="entry name" value="BIFUNCTIONAL AAC_APH"/>
    <property type="match status" value="1"/>
</dbReference>
<evidence type="ECO:0000313" key="2">
    <source>
        <dbReference type="EMBL" id="GGS30789.1"/>
    </source>
</evidence>
<dbReference type="Proteomes" id="UP000660680">
    <property type="component" value="Unassembled WGS sequence"/>
</dbReference>
<evidence type="ECO:0000259" key="1">
    <source>
        <dbReference type="Pfam" id="PF01636"/>
    </source>
</evidence>
<proteinExistence type="predicted"/>
<dbReference type="Pfam" id="PF01636">
    <property type="entry name" value="APH"/>
    <property type="match status" value="1"/>
</dbReference>
<dbReference type="EMBL" id="BMRB01000002">
    <property type="protein sequence ID" value="GGS30789.1"/>
    <property type="molecule type" value="Genomic_DNA"/>
</dbReference>
<feature type="domain" description="Aminoglycoside phosphotransferase" evidence="1">
    <location>
        <begin position="46"/>
        <end position="261"/>
    </location>
</feature>
<dbReference type="CDD" id="cd05155">
    <property type="entry name" value="APH_ChoK_like_1"/>
    <property type="match status" value="1"/>
</dbReference>
<reference evidence="2" key="1">
    <citation type="journal article" date="2014" name="Int. J. Syst. Evol. Microbiol.">
        <title>Complete genome sequence of Corynebacterium casei LMG S-19264T (=DSM 44701T), isolated from a smear-ripened cheese.</title>
        <authorList>
            <consortium name="US DOE Joint Genome Institute (JGI-PGF)"/>
            <person name="Walter F."/>
            <person name="Albersmeier A."/>
            <person name="Kalinowski J."/>
            <person name="Ruckert C."/>
        </authorList>
    </citation>
    <scope>NUCLEOTIDE SEQUENCE</scope>
    <source>
        <strain evidence="2">JCM 3276</strain>
    </source>
</reference>
<dbReference type="PANTHER" id="PTHR21310">
    <property type="entry name" value="AMINOGLYCOSIDE PHOSPHOTRANSFERASE-RELATED-RELATED"/>
    <property type="match status" value="1"/>
</dbReference>
<dbReference type="InterPro" id="IPR011009">
    <property type="entry name" value="Kinase-like_dom_sf"/>
</dbReference>
<reference evidence="2" key="2">
    <citation type="submission" date="2020-09" db="EMBL/GenBank/DDBJ databases">
        <authorList>
            <person name="Sun Q."/>
            <person name="Ohkuma M."/>
        </authorList>
    </citation>
    <scope>NUCLEOTIDE SEQUENCE</scope>
    <source>
        <strain evidence="2">JCM 3276</strain>
    </source>
</reference>
<accession>A0A918LCY2</accession>
<gene>
    <name evidence="2" type="ORF">GCM10010171_25540</name>
</gene>
<dbReference type="SUPFAM" id="SSF56112">
    <property type="entry name" value="Protein kinase-like (PK-like)"/>
    <property type="match status" value="1"/>
</dbReference>
<sequence length="294" mass="31237">MSGRGIRGQGRLVHPNEVPTGVDLVRLLLADQFPRWADLPVTAVTSSGTDNAMFRLGADLAVRLPRIPGAAGNIAREREWMPRLAPHLPVPIPLPVAEGRPGRGYPFPWSVCRWVDGVNPGEGADPVGLAAFVRALRRIEPSGPTSFRGQPLVSRDTPTREAIAALDGMVDTVAVTEAWEAALAVPAWSGPPVWVHGDLSPGNLVVRDGALTGVLDFSGVGVGDPAVDLMPAWNLMPASARAAFRRATGVDDATWLRGRGWALSVAVIQLPYYKDTNPVLAANARRVIGEVLAS</sequence>
<dbReference type="Gene3D" id="3.90.1200.10">
    <property type="match status" value="1"/>
</dbReference>
<dbReference type="InterPro" id="IPR002575">
    <property type="entry name" value="Aminoglycoside_PTrfase"/>
</dbReference>
<comment type="caution">
    <text evidence="2">The sequence shown here is derived from an EMBL/GenBank/DDBJ whole genome shotgun (WGS) entry which is preliminary data.</text>
</comment>
<evidence type="ECO:0000313" key="3">
    <source>
        <dbReference type="Proteomes" id="UP000660680"/>
    </source>
</evidence>
<dbReference type="Gene3D" id="3.30.200.20">
    <property type="entry name" value="Phosphorylase Kinase, domain 1"/>
    <property type="match status" value="1"/>
</dbReference>